<dbReference type="InterPro" id="IPR018480">
    <property type="entry name" value="PNAcMuramoyl-5peptid_Trfase_CS"/>
</dbReference>
<reference evidence="9" key="1">
    <citation type="journal article" date="2019" name="Int. J. Syst. Evol. Microbiol.">
        <title>The Global Catalogue of Microorganisms (GCM) 10K type strain sequencing project: providing services to taxonomists for standard genome sequencing and annotation.</title>
        <authorList>
            <consortium name="The Broad Institute Genomics Platform"/>
            <consortium name="The Broad Institute Genome Sequencing Center for Infectious Disease"/>
            <person name="Wu L."/>
            <person name="Ma J."/>
        </authorList>
    </citation>
    <scope>NUCLEOTIDE SEQUENCE [LARGE SCALE GENOMIC DNA]</scope>
    <source>
        <strain evidence="9">CCM 8897</strain>
    </source>
</reference>
<evidence type="ECO:0000256" key="6">
    <source>
        <dbReference type="ARBA" id="ARBA00023136"/>
    </source>
</evidence>
<evidence type="ECO:0000256" key="5">
    <source>
        <dbReference type="ARBA" id="ARBA00022989"/>
    </source>
</evidence>
<feature type="transmembrane region" description="Helical" evidence="7">
    <location>
        <begin position="48"/>
        <end position="65"/>
    </location>
</feature>
<dbReference type="RefSeq" id="WP_125600773.1">
    <property type="nucleotide sequence ID" value="NZ_JBHSSM010000020.1"/>
</dbReference>
<dbReference type="Pfam" id="PF00953">
    <property type="entry name" value="Glycos_transf_4"/>
    <property type="match status" value="1"/>
</dbReference>
<dbReference type="EMBL" id="JBHSSM010000020">
    <property type="protein sequence ID" value="MFC6315736.1"/>
    <property type="molecule type" value="Genomic_DNA"/>
</dbReference>
<feature type="transmembrane region" description="Helical" evidence="7">
    <location>
        <begin position="212"/>
        <end position="231"/>
    </location>
</feature>
<comment type="subcellular location">
    <subcellularLocation>
        <location evidence="1">Cell membrane</location>
        <topology evidence="1">Multi-pass membrane protein</topology>
    </subcellularLocation>
</comment>
<sequence>MFRIIVKLFLTMIIAAVITPFVRRIAFVLGAVDNPNARRVNKKPMPTMGGLAIFIAFNFAVFVLLRQQFPTHELLGITMGECVIVLTGMIDDIDELSPKKKMLGIIIAGIVVYFVGGVRMDLVSLPLIGTFHLGWASFPITIFWIMAITNAVNLIDGLDGLATGVSIIALFTMGVMAYFFLSVANTYVAIMIFALVAALIGFLPHNFHPAKIFLGDTGALFIGFMIAVLSLKGLKNVTFITLVIPVIILGVPITDTVYAMLRRLLNKRPISEADKHHLHHRLMQLGLSHRQTVLVIYGLALIFSFIALLYPLSSLWGNILLTIAVLVGLELFVEVIGLVGEDRQPLLRAIRRLVKKMERHSDTPEN</sequence>
<feature type="transmembrane region" description="Helical" evidence="7">
    <location>
        <begin position="102"/>
        <end position="120"/>
    </location>
</feature>
<dbReference type="InterPro" id="IPR000715">
    <property type="entry name" value="Glycosyl_transferase_4"/>
</dbReference>
<organism evidence="8 9">
    <name type="scientific">Lapidilactobacillus achengensis</name>
    <dbReference type="NCBI Taxonomy" id="2486000"/>
    <lineage>
        <taxon>Bacteria</taxon>
        <taxon>Bacillati</taxon>
        <taxon>Bacillota</taxon>
        <taxon>Bacilli</taxon>
        <taxon>Lactobacillales</taxon>
        <taxon>Lactobacillaceae</taxon>
        <taxon>Lapidilactobacillus</taxon>
    </lineage>
</organism>
<evidence type="ECO:0000256" key="3">
    <source>
        <dbReference type="ARBA" id="ARBA00022679"/>
    </source>
</evidence>
<keyword evidence="9" id="KW-1185">Reference proteome</keyword>
<accession>A0ABW1URX1</accession>
<keyword evidence="6 7" id="KW-0472">Membrane</keyword>
<feature type="transmembrane region" description="Helical" evidence="7">
    <location>
        <begin position="187"/>
        <end position="205"/>
    </location>
</feature>
<dbReference type="CDD" id="cd06853">
    <property type="entry name" value="GT_WecA_like"/>
    <property type="match status" value="1"/>
</dbReference>
<name>A0ABW1URX1_9LACO</name>
<dbReference type="PROSITE" id="PS01348">
    <property type="entry name" value="MRAY_2"/>
    <property type="match status" value="1"/>
</dbReference>
<dbReference type="PANTHER" id="PTHR22926">
    <property type="entry name" value="PHOSPHO-N-ACETYLMURAMOYL-PENTAPEPTIDE-TRANSFERASE"/>
    <property type="match status" value="1"/>
</dbReference>
<keyword evidence="2" id="KW-1003">Cell membrane</keyword>
<feature type="transmembrane region" description="Helical" evidence="7">
    <location>
        <begin position="319"/>
        <end position="339"/>
    </location>
</feature>
<evidence type="ECO:0000256" key="2">
    <source>
        <dbReference type="ARBA" id="ARBA00022475"/>
    </source>
</evidence>
<proteinExistence type="predicted"/>
<keyword evidence="5 7" id="KW-1133">Transmembrane helix</keyword>
<evidence type="ECO:0000256" key="7">
    <source>
        <dbReference type="SAM" id="Phobius"/>
    </source>
</evidence>
<evidence type="ECO:0000256" key="1">
    <source>
        <dbReference type="ARBA" id="ARBA00004651"/>
    </source>
</evidence>
<dbReference type="Proteomes" id="UP001596310">
    <property type="component" value="Unassembled WGS sequence"/>
</dbReference>
<comment type="caution">
    <text evidence="8">The sequence shown here is derived from an EMBL/GenBank/DDBJ whole genome shotgun (WGS) entry which is preliminary data.</text>
</comment>
<dbReference type="PANTHER" id="PTHR22926:SF3">
    <property type="entry name" value="UNDECAPRENYL-PHOSPHATE ALPHA-N-ACETYLGLUCOSAMINYL 1-PHOSPHATE TRANSFERASE"/>
    <property type="match status" value="1"/>
</dbReference>
<evidence type="ECO:0000313" key="9">
    <source>
        <dbReference type="Proteomes" id="UP001596310"/>
    </source>
</evidence>
<evidence type="ECO:0000313" key="8">
    <source>
        <dbReference type="EMBL" id="MFC6315736.1"/>
    </source>
</evidence>
<keyword evidence="4 7" id="KW-0812">Transmembrane</keyword>
<feature type="transmembrane region" description="Helical" evidence="7">
    <location>
        <begin position="132"/>
        <end position="154"/>
    </location>
</feature>
<gene>
    <name evidence="8" type="ORF">ACFQHW_09195</name>
</gene>
<feature type="transmembrane region" description="Helical" evidence="7">
    <location>
        <begin position="237"/>
        <end position="261"/>
    </location>
</feature>
<keyword evidence="3" id="KW-0808">Transferase</keyword>
<evidence type="ECO:0000256" key="4">
    <source>
        <dbReference type="ARBA" id="ARBA00022692"/>
    </source>
</evidence>
<feature type="transmembrane region" description="Helical" evidence="7">
    <location>
        <begin position="293"/>
        <end position="313"/>
    </location>
</feature>
<protein>
    <submittedName>
        <fullName evidence="8">Glycosyltransferase family 4 protein</fullName>
    </submittedName>
</protein>
<feature type="transmembrane region" description="Helical" evidence="7">
    <location>
        <begin position="161"/>
        <end position="181"/>
    </location>
</feature>